<dbReference type="Pfam" id="PF01636">
    <property type="entry name" value="APH"/>
    <property type="match status" value="1"/>
</dbReference>
<evidence type="ECO:0000313" key="3">
    <source>
        <dbReference type="Proteomes" id="UP001240150"/>
    </source>
</evidence>
<feature type="domain" description="Aminoglycoside phosphotransferase" evidence="1">
    <location>
        <begin position="47"/>
        <end position="235"/>
    </location>
</feature>
<proteinExistence type="predicted"/>
<reference evidence="2 3" key="1">
    <citation type="submission" date="2023-06" db="EMBL/GenBank/DDBJ databases">
        <authorList>
            <person name="Yushchuk O."/>
            <person name="Binda E."/>
            <person name="Ruckert-Reed C."/>
            <person name="Fedorenko V."/>
            <person name="Kalinowski J."/>
            <person name="Marinelli F."/>
        </authorList>
    </citation>
    <scope>NUCLEOTIDE SEQUENCE [LARGE SCALE GENOMIC DNA]</scope>
    <source>
        <strain evidence="2 3">NRRL 3884</strain>
    </source>
</reference>
<dbReference type="InterPro" id="IPR011009">
    <property type="entry name" value="Kinase-like_dom_sf"/>
</dbReference>
<dbReference type="Gene3D" id="3.30.200.20">
    <property type="entry name" value="Phosphorylase Kinase, domain 1"/>
    <property type="match status" value="1"/>
</dbReference>
<dbReference type="InterPro" id="IPR002575">
    <property type="entry name" value="Aminoglycoside_PTrfase"/>
</dbReference>
<evidence type="ECO:0000313" key="2">
    <source>
        <dbReference type="EMBL" id="WIM93554.1"/>
    </source>
</evidence>
<dbReference type="Gene3D" id="3.90.1200.10">
    <property type="match status" value="1"/>
</dbReference>
<dbReference type="EMBL" id="CP126980">
    <property type="protein sequence ID" value="WIM93554.1"/>
    <property type="molecule type" value="Genomic_DNA"/>
</dbReference>
<protein>
    <submittedName>
        <fullName evidence="2">Phosphotransferase</fullName>
    </submittedName>
</protein>
<keyword evidence="3" id="KW-1185">Reference proteome</keyword>
<accession>A0ABY8WAY2</accession>
<organism evidence="2 3">
    <name type="scientific">Actinoplanes oblitus</name>
    <dbReference type="NCBI Taxonomy" id="3040509"/>
    <lineage>
        <taxon>Bacteria</taxon>
        <taxon>Bacillati</taxon>
        <taxon>Actinomycetota</taxon>
        <taxon>Actinomycetes</taxon>
        <taxon>Micromonosporales</taxon>
        <taxon>Micromonosporaceae</taxon>
        <taxon>Actinoplanes</taxon>
    </lineage>
</organism>
<dbReference type="SUPFAM" id="SSF56112">
    <property type="entry name" value="Protein kinase-like (PK-like)"/>
    <property type="match status" value="1"/>
</dbReference>
<gene>
    <name evidence="2" type="ORF">ACTOB_005536</name>
</gene>
<sequence length="292" mass="31602">MRDDTAVRAEVPEDLLEMVEALLPGVSLDSARLAGHGNVHHVVLLPGVAAVRISRRRLAAEDLPRRMDVLRAIAGAGLPFAVPEPLTPVMRFGDRAAAAVSWIGGAGWPPGTGDPKRIGELLGALRELPLTPELTSVLTVPDRLGWAEILEHEVLPRLPRGWRDDGRRRLDRALALEPVPATLVHADLGAENVHWHEDGTLAGVLDWDLATTFDPAIDAACMAWHGWENVRRAVDGTTYRRARVWDGLFGVEHLVAVLAGKPLAHHVDSYVKHVVGWLERNGAGTRGGSGEG</sequence>
<name>A0ABY8WAY2_9ACTN</name>
<dbReference type="RefSeq" id="WP_284914762.1">
    <property type="nucleotide sequence ID" value="NZ_CP126980.1"/>
</dbReference>
<dbReference type="Proteomes" id="UP001240150">
    <property type="component" value="Chromosome"/>
</dbReference>
<evidence type="ECO:0000259" key="1">
    <source>
        <dbReference type="Pfam" id="PF01636"/>
    </source>
</evidence>